<dbReference type="SUPFAM" id="SSF52540">
    <property type="entry name" value="P-loop containing nucleoside triphosphate hydrolases"/>
    <property type="match status" value="1"/>
</dbReference>
<reference evidence="4" key="1">
    <citation type="journal article" date="2020" name="mSystems">
        <title>Genome- and Community-Level Interaction Insights into Carbon Utilization and Element Cycling Functions of Hydrothermarchaeota in Hydrothermal Sediment.</title>
        <authorList>
            <person name="Zhou Z."/>
            <person name="Liu Y."/>
            <person name="Xu W."/>
            <person name="Pan J."/>
            <person name="Luo Z.H."/>
            <person name="Li M."/>
        </authorList>
    </citation>
    <scope>NUCLEOTIDE SEQUENCE [LARGE SCALE GENOMIC DNA]</scope>
    <source>
        <strain evidence="4">SpSt-776</strain>
    </source>
</reference>
<dbReference type="InterPro" id="IPR027417">
    <property type="entry name" value="P-loop_NTPase"/>
</dbReference>
<evidence type="ECO:0000313" key="4">
    <source>
        <dbReference type="EMBL" id="HGB14840.1"/>
    </source>
</evidence>
<feature type="coiled-coil region" evidence="1">
    <location>
        <begin position="590"/>
        <end position="651"/>
    </location>
</feature>
<feature type="coiled-coil region" evidence="1">
    <location>
        <begin position="368"/>
        <end position="416"/>
    </location>
</feature>
<dbReference type="PANTHER" id="PTHR41259">
    <property type="entry name" value="DOUBLE-STRAND BREAK REPAIR RAD50 ATPASE, PUTATIVE-RELATED"/>
    <property type="match status" value="1"/>
</dbReference>
<feature type="transmembrane region" description="Helical" evidence="2">
    <location>
        <begin position="509"/>
        <end position="528"/>
    </location>
</feature>
<keyword evidence="2" id="KW-1133">Transmembrane helix</keyword>
<evidence type="ECO:0000256" key="2">
    <source>
        <dbReference type="SAM" id="Phobius"/>
    </source>
</evidence>
<name>A0A7C3SJ47_9BACT</name>
<comment type="caution">
    <text evidence="4">The sequence shown here is derived from an EMBL/GenBank/DDBJ whole genome shotgun (WGS) entry which is preliminary data.</text>
</comment>
<evidence type="ECO:0000256" key="1">
    <source>
        <dbReference type="SAM" id="Coils"/>
    </source>
</evidence>
<gene>
    <name evidence="4" type="ORF">ENV62_06360</name>
</gene>
<keyword evidence="2" id="KW-0812">Transmembrane</keyword>
<keyword evidence="1" id="KW-0175">Coiled coil</keyword>
<dbReference type="Gene3D" id="3.40.50.300">
    <property type="entry name" value="P-loop containing nucleotide triphosphate hydrolases"/>
    <property type="match status" value="2"/>
</dbReference>
<feature type="coiled-coil region" evidence="1">
    <location>
        <begin position="842"/>
        <end position="899"/>
    </location>
</feature>
<proteinExistence type="predicted"/>
<dbReference type="AlphaFoldDB" id="A0A7C3SJ47"/>
<feature type="transmembrane region" description="Helical" evidence="2">
    <location>
        <begin position="483"/>
        <end position="502"/>
    </location>
</feature>
<dbReference type="Pfam" id="PF13514">
    <property type="entry name" value="AAA_27"/>
    <property type="match status" value="1"/>
</dbReference>
<protein>
    <recommendedName>
        <fullName evidence="3">YhaN AAA domain-containing protein</fullName>
    </recommendedName>
</protein>
<accession>A0A7C3SJ47</accession>
<dbReference type="EMBL" id="DTHB01000043">
    <property type="protein sequence ID" value="HGB14840.1"/>
    <property type="molecule type" value="Genomic_DNA"/>
</dbReference>
<feature type="domain" description="YhaN AAA" evidence="3">
    <location>
        <begin position="1"/>
        <end position="197"/>
    </location>
</feature>
<dbReference type="InterPro" id="IPR038734">
    <property type="entry name" value="YhaN_AAA"/>
</dbReference>
<dbReference type="PANTHER" id="PTHR41259:SF1">
    <property type="entry name" value="DOUBLE-STRAND BREAK REPAIR RAD50 ATPASE, PUTATIVE-RELATED"/>
    <property type="match status" value="1"/>
</dbReference>
<feature type="coiled-coil region" evidence="1">
    <location>
        <begin position="732"/>
        <end position="787"/>
    </location>
</feature>
<organism evidence="4">
    <name type="scientific">Desulfobacca acetoxidans</name>
    <dbReference type="NCBI Taxonomy" id="60893"/>
    <lineage>
        <taxon>Bacteria</taxon>
        <taxon>Pseudomonadati</taxon>
        <taxon>Thermodesulfobacteriota</taxon>
        <taxon>Desulfobaccia</taxon>
        <taxon>Desulfobaccales</taxon>
        <taxon>Desulfobaccaceae</taxon>
        <taxon>Desulfobacca</taxon>
    </lineage>
</organism>
<keyword evidence="2" id="KW-0472">Membrane</keyword>
<feature type="coiled-coil region" evidence="1">
    <location>
        <begin position="179"/>
        <end position="237"/>
    </location>
</feature>
<sequence length="1072" mass="121842">MYISGFHIDGFGIYHNLGIQDLPPGLVVFVGDNESGKTTLMEFFRAVLFGPRRGAARNDYPPLRGGNHGGRLVLRMHDGRRVMVERLGKAATMAVDGGAPQRGEPGELLLGGIDRTTFEHIFALGLEELQGLKVLDHEGVRGRLFSAGAGLGAASVPAALKSIDEELGTLWAPRSKKRLAQLIDRRRGVEKEIKDLQGQAAAYAAEQRRKEDLEARIRRERAEMEGIRLRLRRLEQLQQARKPWADMLTGWQRVKELEGVKDFPPYGLEQLARLKKDREEIQLGLKEREGEAADLRARLEQKKPDDALIRHREEIETLFGEREKIATMLGDLPSLRKSLARAEEEYKQRLKDLGPDWEAHRLAQVDTSVAVRQQVQEFGRKLDQAERRSEQLRIQEQILAKEAEEARRKQQEARRAWAQLPAPAIRTPAELREKLEALASLRGLFHRRELLQVQWQDRSQREEEARARLALLREQLEATYDPVPWWAFLSVILTGFVLDVIFSTHASHLAGNLAFLAGLLAAGLLYLWRRRLLALEKVRRLRFQEEARLTENALRSWSTEIAALAGQASRVEQEIAELYPKVASSPLREVSDLERRAIELQQAAEQLQAWQALGQERAKTEEALQHSLERLDQARQEADQAAAALQDLQAEWRRWLKAHGLPESLQPAAFEALLQAVARARESEGKVGEARQRLKDAEAYVAEARNRILHLLAICGRSPQGPEAGVEDLDGLRRALAEALELDKERQELQHRLNVSREQLAHLRAHLQNKEQELQQLLKEAGAANEDDFRRLAALHQEYLDCRKHLEQSEIALLSIAGNPEALKGLQEELSRTDPLALQGEKEKLEARLRLLEESLPQADQEVGRLKLKLQEMAQDERLGNLLQEQSVLEEQLQEALKRWAALVVSRHLVEVARGIYERERQPQVIQQAARFLEIMTGERRRLVSLPGEPGLQLEDPALRRKGEIQWSAGLADQVYLAVRLGLAREFGRHVEPLPVILDDVLVKFDPRRRRGAARVILEFARQQQVLLFTCHPEFQKIIANLHREDYFQGTPVSYFRIADGALHAGCPEAAV</sequence>
<evidence type="ECO:0000259" key="3">
    <source>
        <dbReference type="Pfam" id="PF13514"/>
    </source>
</evidence>